<evidence type="ECO:0000256" key="6">
    <source>
        <dbReference type="ARBA" id="ARBA00022840"/>
    </source>
</evidence>
<dbReference type="PROSITE" id="PS00107">
    <property type="entry name" value="PROTEIN_KINASE_ATP"/>
    <property type="match status" value="1"/>
</dbReference>
<dbReference type="EMBL" id="JALJOS010000017">
    <property type="protein sequence ID" value="KAK9827825.1"/>
    <property type="molecule type" value="Genomic_DNA"/>
</dbReference>
<evidence type="ECO:0000313" key="11">
    <source>
        <dbReference type="EMBL" id="KAK9827825.1"/>
    </source>
</evidence>
<dbReference type="InterPro" id="IPR017441">
    <property type="entry name" value="Protein_kinase_ATP_BS"/>
</dbReference>
<reference evidence="11 12" key="1">
    <citation type="journal article" date="2024" name="Nat. Commun.">
        <title>Phylogenomics reveals the evolutionary origins of lichenization in chlorophyte algae.</title>
        <authorList>
            <person name="Puginier C."/>
            <person name="Libourel C."/>
            <person name="Otte J."/>
            <person name="Skaloud P."/>
            <person name="Haon M."/>
            <person name="Grisel S."/>
            <person name="Petersen M."/>
            <person name="Berrin J.G."/>
            <person name="Delaux P.M."/>
            <person name="Dal Grande F."/>
            <person name="Keller J."/>
        </authorList>
    </citation>
    <scope>NUCLEOTIDE SEQUENCE [LARGE SCALE GENOMIC DNA]</scope>
    <source>
        <strain evidence="11 12">SAG 2145</strain>
    </source>
</reference>
<name>A0AAW1R2N1_9CHLO</name>
<dbReference type="Proteomes" id="UP001438707">
    <property type="component" value="Unassembled WGS sequence"/>
</dbReference>
<dbReference type="Pfam" id="PF00069">
    <property type="entry name" value="Pkinase"/>
    <property type="match status" value="1"/>
</dbReference>
<dbReference type="FunFam" id="1.10.510.10:FF:000082">
    <property type="entry name" value="Shaggy-related protein kinase kappa"/>
    <property type="match status" value="1"/>
</dbReference>
<dbReference type="SUPFAM" id="SSF56112">
    <property type="entry name" value="Protein kinase-like (PK-like)"/>
    <property type="match status" value="1"/>
</dbReference>
<comment type="caution">
    <text evidence="11">The sequence shown here is derived from an EMBL/GenBank/DDBJ whole genome shotgun (WGS) entry which is preliminary data.</text>
</comment>
<keyword evidence="2 8" id="KW-0723">Serine/threonine-protein kinase</keyword>
<proteinExistence type="inferred from homology"/>
<dbReference type="PROSITE" id="PS50011">
    <property type="entry name" value="PROTEIN_KINASE_DOM"/>
    <property type="match status" value="1"/>
</dbReference>
<dbReference type="AlphaFoldDB" id="A0AAW1R2N1"/>
<dbReference type="GO" id="GO:0007165">
    <property type="term" value="P:signal transduction"/>
    <property type="evidence" value="ECO:0007669"/>
    <property type="project" value="TreeGrafter"/>
</dbReference>
<keyword evidence="5" id="KW-0418">Kinase</keyword>
<dbReference type="GO" id="GO:0004674">
    <property type="term" value="F:protein serine/threonine kinase activity"/>
    <property type="evidence" value="ECO:0007669"/>
    <property type="project" value="UniProtKB-KW"/>
</dbReference>
<evidence type="ECO:0000259" key="10">
    <source>
        <dbReference type="PROSITE" id="PS50011"/>
    </source>
</evidence>
<feature type="region of interest" description="Disordered" evidence="9">
    <location>
        <begin position="1"/>
        <end position="42"/>
    </location>
</feature>
<dbReference type="InterPro" id="IPR039192">
    <property type="entry name" value="STKc_GSK3"/>
</dbReference>
<sequence length="444" mass="49331">MERLKTTLSRKSDTGGEKTDGQKRYKSGSSQAAGLHAQSGDTVSAVSAHKLSGGALEALPQHMKQLKLKDERQENKELVFDGKVTDGDPNTCGHVITTSAGSGANKQTLTYHTQRVVGNGSFGVVFQATCVETGDTVAIKKVLQDKRFKNRELQIMKMMSHTNVVQLKHCFYTSTEKDEVYLNLVLEYVPETVYRIGKHYSKAGQHVPSLFIKLYVYQMCRSLAHIHAMGVCHRDIKPQNLLVNSSTHQLKLCDFGSAKMLVRGEPNIAYICSRYYRAPELIFGATDYTTAIDIWSVGCVTAELLLGQPLFPGESGVDQLVEIIKVLGTPSREEIHAMNPNYTEFKFPQIKAHAWSKVFSKRLPADAIDLVAKLLQYAPNRRLNALQAMAHPFFNELRDPATVLHNGRPLPPLFDWLPGELDECHPDIRAKLTGGHQAPQAMSS</sequence>
<dbReference type="GO" id="GO:0030154">
    <property type="term" value="P:cell differentiation"/>
    <property type="evidence" value="ECO:0007669"/>
    <property type="project" value="TreeGrafter"/>
</dbReference>
<dbReference type="InterPro" id="IPR000719">
    <property type="entry name" value="Prot_kinase_dom"/>
</dbReference>
<evidence type="ECO:0000256" key="1">
    <source>
        <dbReference type="ARBA" id="ARBA00005527"/>
    </source>
</evidence>
<evidence type="ECO:0000256" key="8">
    <source>
        <dbReference type="RuleBase" id="RU000304"/>
    </source>
</evidence>
<keyword evidence="12" id="KW-1185">Reference proteome</keyword>
<gene>
    <name evidence="11" type="ORF">WJX74_004250</name>
</gene>
<dbReference type="InterPro" id="IPR008271">
    <property type="entry name" value="Ser/Thr_kinase_AS"/>
</dbReference>
<dbReference type="SMART" id="SM00220">
    <property type="entry name" value="S_TKc"/>
    <property type="match status" value="1"/>
</dbReference>
<accession>A0AAW1R2N1</accession>
<dbReference type="Gene3D" id="3.30.200.20">
    <property type="entry name" value="Phosphorylase Kinase, domain 1"/>
    <property type="match status" value="1"/>
</dbReference>
<evidence type="ECO:0000256" key="3">
    <source>
        <dbReference type="ARBA" id="ARBA00022679"/>
    </source>
</evidence>
<dbReference type="GO" id="GO:0005737">
    <property type="term" value="C:cytoplasm"/>
    <property type="evidence" value="ECO:0007669"/>
    <property type="project" value="TreeGrafter"/>
</dbReference>
<evidence type="ECO:0000256" key="2">
    <source>
        <dbReference type="ARBA" id="ARBA00022527"/>
    </source>
</evidence>
<dbReference type="GO" id="GO:0005524">
    <property type="term" value="F:ATP binding"/>
    <property type="evidence" value="ECO:0007669"/>
    <property type="project" value="UniProtKB-UniRule"/>
</dbReference>
<evidence type="ECO:0000256" key="4">
    <source>
        <dbReference type="ARBA" id="ARBA00022741"/>
    </source>
</evidence>
<feature type="compositionally biased region" description="Basic and acidic residues" evidence="9">
    <location>
        <begin position="1"/>
        <end position="23"/>
    </location>
</feature>
<evidence type="ECO:0000313" key="12">
    <source>
        <dbReference type="Proteomes" id="UP001438707"/>
    </source>
</evidence>
<keyword evidence="4 7" id="KW-0547">Nucleotide-binding</keyword>
<dbReference type="Gene3D" id="1.10.510.10">
    <property type="entry name" value="Transferase(Phosphotransferase) domain 1"/>
    <property type="match status" value="1"/>
</dbReference>
<dbReference type="CDD" id="cd14137">
    <property type="entry name" value="STKc_GSK3"/>
    <property type="match status" value="1"/>
</dbReference>
<dbReference type="InterPro" id="IPR011009">
    <property type="entry name" value="Kinase-like_dom_sf"/>
</dbReference>
<evidence type="ECO:0000256" key="5">
    <source>
        <dbReference type="ARBA" id="ARBA00022777"/>
    </source>
</evidence>
<evidence type="ECO:0000256" key="7">
    <source>
        <dbReference type="PROSITE-ProRule" id="PRU10141"/>
    </source>
</evidence>
<dbReference type="InterPro" id="IPR050591">
    <property type="entry name" value="GSK-3"/>
</dbReference>
<dbReference type="PROSITE" id="PS00108">
    <property type="entry name" value="PROTEIN_KINASE_ST"/>
    <property type="match status" value="1"/>
</dbReference>
<dbReference type="FunFam" id="3.30.200.20:FF:000009">
    <property type="entry name" value="Glycogen synthase kinase-3 beta"/>
    <property type="match status" value="1"/>
</dbReference>
<dbReference type="GO" id="GO:0005634">
    <property type="term" value="C:nucleus"/>
    <property type="evidence" value="ECO:0007669"/>
    <property type="project" value="TreeGrafter"/>
</dbReference>
<keyword evidence="6 7" id="KW-0067">ATP-binding</keyword>
<organism evidence="11 12">
    <name type="scientific">Apatococcus lobatus</name>
    <dbReference type="NCBI Taxonomy" id="904363"/>
    <lineage>
        <taxon>Eukaryota</taxon>
        <taxon>Viridiplantae</taxon>
        <taxon>Chlorophyta</taxon>
        <taxon>core chlorophytes</taxon>
        <taxon>Trebouxiophyceae</taxon>
        <taxon>Chlorellales</taxon>
        <taxon>Chlorellaceae</taxon>
        <taxon>Apatococcus</taxon>
    </lineage>
</organism>
<keyword evidence="3" id="KW-0808">Transferase</keyword>
<feature type="binding site" evidence="7">
    <location>
        <position position="141"/>
    </location>
    <ligand>
        <name>ATP</name>
        <dbReference type="ChEBI" id="CHEBI:30616"/>
    </ligand>
</feature>
<dbReference type="PANTHER" id="PTHR24057:SF0">
    <property type="entry name" value="PROTEIN KINASE SHAGGY-RELATED"/>
    <property type="match status" value="1"/>
</dbReference>
<evidence type="ECO:0000256" key="9">
    <source>
        <dbReference type="SAM" id="MobiDB-lite"/>
    </source>
</evidence>
<feature type="domain" description="Protein kinase" evidence="10">
    <location>
        <begin position="111"/>
        <end position="394"/>
    </location>
</feature>
<comment type="similarity">
    <text evidence="1">Belongs to the protein kinase superfamily. CMGC Ser/Thr protein kinase family. GSK-3 subfamily.</text>
</comment>
<dbReference type="PANTHER" id="PTHR24057">
    <property type="entry name" value="GLYCOGEN SYNTHASE KINASE-3 ALPHA"/>
    <property type="match status" value="1"/>
</dbReference>
<protein>
    <recommendedName>
        <fullName evidence="10">Protein kinase domain-containing protein</fullName>
    </recommendedName>
</protein>